<feature type="domain" description="RNA polymerase sigma-70 region 2" evidence="5">
    <location>
        <begin position="21"/>
        <end position="88"/>
    </location>
</feature>
<dbReference type="Pfam" id="PF08281">
    <property type="entry name" value="Sigma70_r4_2"/>
    <property type="match status" value="1"/>
</dbReference>
<dbReference type="InterPro" id="IPR039425">
    <property type="entry name" value="RNA_pol_sigma-70-like"/>
</dbReference>
<dbReference type="EMBL" id="JAHVHU010000008">
    <property type="protein sequence ID" value="MBY5958459.1"/>
    <property type="molecule type" value="Genomic_DNA"/>
</dbReference>
<evidence type="ECO:0000256" key="1">
    <source>
        <dbReference type="ARBA" id="ARBA00010641"/>
    </source>
</evidence>
<dbReference type="Gene3D" id="1.10.1740.10">
    <property type="match status" value="1"/>
</dbReference>
<dbReference type="GO" id="GO:0003677">
    <property type="term" value="F:DNA binding"/>
    <property type="evidence" value="ECO:0007669"/>
    <property type="project" value="InterPro"/>
</dbReference>
<dbReference type="InterPro" id="IPR036388">
    <property type="entry name" value="WH-like_DNA-bd_sf"/>
</dbReference>
<dbReference type="PANTHER" id="PTHR43133">
    <property type="entry name" value="RNA POLYMERASE ECF-TYPE SIGMA FACTO"/>
    <property type="match status" value="1"/>
</dbReference>
<dbReference type="AlphaFoldDB" id="A0A953HNP7"/>
<dbReference type="RefSeq" id="WP_222579994.1">
    <property type="nucleotide sequence ID" value="NZ_JAHVHU010000008.1"/>
</dbReference>
<proteinExistence type="inferred from homology"/>
<protein>
    <submittedName>
        <fullName evidence="7">RNA polymerase sigma factor</fullName>
    </submittedName>
</protein>
<dbReference type="GO" id="GO:0016987">
    <property type="term" value="F:sigma factor activity"/>
    <property type="evidence" value="ECO:0007669"/>
    <property type="project" value="UniProtKB-KW"/>
</dbReference>
<accession>A0A953HNP7</accession>
<name>A0A953HNP7_9BACT</name>
<evidence type="ECO:0000256" key="4">
    <source>
        <dbReference type="ARBA" id="ARBA00023163"/>
    </source>
</evidence>
<keyword evidence="8" id="KW-1185">Reference proteome</keyword>
<evidence type="ECO:0000259" key="6">
    <source>
        <dbReference type="Pfam" id="PF08281"/>
    </source>
</evidence>
<keyword evidence="3" id="KW-0731">Sigma factor</keyword>
<dbReference type="SUPFAM" id="SSF88659">
    <property type="entry name" value="Sigma3 and sigma4 domains of RNA polymerase sigma factors"/>
    <property type="match status" value="1"/>
</dbReference>
<keyword evidence="4" id="KW-0804">Transcription</keyword>
<dbReference type="InterPro" id="IPR007627">
    <property type="entry name" value="RNA_pol_sigma70_r2"/>
</dbReference>
<feature type="domain" description="RNA polymerase sigma factor 70 region 4 type 2" evidence="6">
    <location>
        <begin position="113"/>
        <end position="165"/>
    </location>
</feature>
<gene>
    <name evidence="7" type="ORF">KUV50_09970</name>
</gene>
<dbReference type="Gene3D" id="1.10.10.10">
    <property type="entry name" value="Winged helix-like DNA-binding domain superfamily/Winged helix DNA-binding domain"/>
    <property type="match status" value="1"/>
</dbReference>
<dbReference type="Pfam" id="PF04542">
    <property type="entry name" value="Sigma70_r2"/>
    <property type="match status" value="1"/>
</dbReference>
<sequence>MELENILRGIKKKNRTAQKALYDQYSPLFMAIGMRYLKNIHEAEDAVAEAFIKIFTKVKSFKEKGSFEGWMKRIVVNECLMILRQKKKQHLYIPLDEVDIELDPEVIDKMSADEIMEVIRELPDGYRTVFNLYEIEGLKHREIAEELDISIHTSKSQLIMAKRKLREILKKNIKVKDEVQEKSAV</sequence>
<evidence type="ECO:0000256" key="3">
    <source>
        <dbReference type="ARBA" id="ARBA00023082"/>
    </source>
</evidence>
<keyword evidence="2" id="KW-0805">Transcription regulation</keyword>
<reference evidence="7" key="1">
    <citation type="submission" date="2021-06" db="EMBL/GenBank/DDBJ databases">
        <title>44 bacteria genomes isolated from Dapeng, Shenzhen.</title>
        <authorList>
            <person name="Zheng W."/>
            <person name="Yu S."/>
            <person name="Huang Y."/>
        </authorList>
    </citation>
    <scope>NUCLEOTIDE SEQUENCE</scope>
    <source>
        <strain evidence="7">DP5N28-2</strain>
    </source>
</reference>
<evidence type="ECO:0000259" key="5">
    <source>
        <dbReference type="Pfam" id="PF04542"/>
    </source>
</evidence>
<comment type="caution">
    <text evidence="7">The sequence shown here is derived from an EMBL/GenBank/DDBJ whole genome shotgun (WGS) entry which is preliminary data.</text>
</comment>
<organism evidence="7 8">
    <name type="scientific">Membranihabitans marinus</name>
    <dbReference type="NCBI Taxonomy" id="1227546"/>
    <lineage>
        <taxon>Bacteria</taxon>
        <taxon>Pseudomonadati</taxon>
        <taxon>Bacteroidota</taxon>
        <taxon>Saprospiria</taxon>
        <taxon>Saprospirales</taxon>
        <taxon>Saprospiraceae</taxon>
        <taxon>Membranihabitans</taxon>
    </lineage>
</organism>
<evidence type="ECO:0000256" key="2">
    <source>
        <dbReference type="ARBA" id="ARBA00023015"/>
    </source>
</evidence>
<dbReference type="InterPro" id="IPR013324">
    <property type="entry name" value="RNA_pol_sigma_r3/r4-like"/>
</dbReference>
<dbReference type="PANTHER" id="PTHR43133:SF46">
    <property type="entry name" value="RNA POLYMERASE SIGMA-70 FACTOR ECF SUBFAMILY"/>
    <property type="match status" value="1"/>
</dbReference>
<dbReference type="SUPFAM" id="SSF88946">
    <property type="entry name" value="Sigma2 domain of RNA polymerase sigma factors"/>
    <property type="match status" value="1"/>
</dbReference>
<dbReference type="InterPro" id="IPR013249">
    <property type="entry name" value="RNA_pol_sigma70_r4_t2"/>
</dbReference>
<dbReference type="InterPro" id="IPR013325">
    <property type="entry name" value="RNA_pol_sigma_r2"/>
</dbReference>
<comment type="similarity">
    <text evidence="1">Belongs to the sigma-70 factor family. ECF subfamily.</text>
</comment>
<dbReference type="NCBIfam" id="TIGR02937">
    <property type="entry name" value="sigma70-ECF"/>
    <property type="match status" value="1"/>
</dbReference>
<dbReference type="InterPro" id="IPR014284">
    <property type="entry name" value="RNA_pol_sigma-70_dom"/>
</dbReference>
<evidence type="ECO:0000313" key="8">
    <source>
        <dbReference type="Proteomes" id="UP000753961"/>
    </source>
</evidence>
<dbReference type="Proteomes" id="UP000753961">
    <property type="component" value="Unassembled WGS sequence"/>
</dbReference>
<dbReference type="CDD" id="cd06171">
    <property type="entry name" value="Sigma70_r4"/>
    <property type="match status" value="1"/>
</dbReference>
<dbReference type="GO" id="GO:0006352">
    <property type="term" value="P:DNA-templated transcription initiation"/>
    <property type="evidence" value="ECO:0007669"/>
    <property type="project" value="InterPro"/>
</dbReference>
<evidence type="ECO:0000313" key="7">
    <source>
        <dbReference type="EMBL" id="MBY5958459.1"/>
    </source>
</evidence>